<dbReference type="PANTHER" id="PTHR34406">
    <property type="entry name" value="PROTEIN YCEI"/>
    <property type="match status" value="1"/>
</dbReference>
<dbReference type="SMART" id="SM00867">
    <property type="entry name" value="YceI"/>
    <property type="match status" value="1"/>
</dbReference>
<sequence>MKKTIFALLGTALLAGIYSFIPHTAKKEVATYSVSTEKSRIDWVAAKKTAYHTGFFPLKSGEVQLDDNKLKGGKFVIDLANLKVTDAGGGDRLTGHLKTPDFFDVAKFGEATYEITGVNYTSDNTADINGTLTLKGASFPIKLTANIRGVDEKNFFAQAFFSLDRTTIGINFNGPAKDVQLAVHLFASK</sequence>
<evidence type="ECO:0000313" key="2">
    <source>
        <dbReference type="EMBL" id="SDW09357.1"/>
    </source>
</evidence>
<dbReference type="AlphaFoldDB" id="A0A8X8LC94"/>
<dbReference type="Pfam" id="PF04264">
    <property type="entry name" value="YceI"/>
    <property type="match status" value="1"/>
</dbReference>
<dbReference type="PANTHER" id="PTHR34406:SF1">
    <property type="entry name" value="PROTEIN YCEI"/>
    <property type="match status" value="1"/>
</dbReference>
<dbReference type="EMBL" id="FNNO01000001">
    <property type="protein sequence ID" value="SDW09357.1"/>
    <property type="molecule type" value="Genomic_DNA"/>
</dbReference>
<organism evidence="2 3">
    <name type="scientific">Hydrobacter penzbergensis</name>
    <dbReference type="NCBI Taxonomy" id="1235997"/>
    <lineage>
        <taxon>Bacteria</taxon>
        <taxon>Pseudomonadati</taxon>
        <taxon>Bacteroidota</taxon>
        <taxon>Chitinophagia</taxon>
        <taxon>Chitinophagales</taxon>
        <taxon>Chitinophagaceae</taxon>
        <taxon>Hydrobacter</taxon>
    </lineage>
</organism>
<evidence type="ECO:0000259" key="1">
    <source>
        <dbReference type="SMART" id="SM00867"/>
    </source>
</evidence>
<name>A0A8X8LC94_9BACT</name>
<dbReference type="Proteomes" id="UP000198711">
    <property type="component" value="Unassembled WGS sequence"/>
</dbReference>
<keyword evidence="3" id="KW-1185">Reference proteome</keyword>
<proteinExistence type="predicted"/>
<dbReference type="InterPro" id="IPR007372">
    <property type="entry name" value="Lipid/polyisoprenoid-bd_YceI"/>
</dbReference>
<comment type="caution">
    <text evidence="2">The sequence shown here is derived from an EMBL/GenBank/DDBJ whole genome shotgun (WGS) entry which is preliminary data.</text>
</comment>
<gene>
    <name evidence="2" type="ORF">SAMN05444410_101222</name>
</gene>
<accession>A0A8X8LC94</accession>
<feature type="domain" description="Lipid/polyisoprenoid-binding YceI-like" evidence="1">
    <location>
        <begin position="31"/>
        <end position="188"/>
    </location>
</feature>
<dbReference type="RefSeq" id="WP_092721397.1">
    <property type="nucleotide sequence ID" value="NZ_FNNO01000001.1"/>
</dbReference>
<dbReference type="SUPFAM" id="SSF101874">
    <property type="entry name" value="YceI-like"/>
    <property type="match status" value="1"/>
</dbReference>
<dbReference type="InterPro" id="IPR036761">
    <property type="entry name" value="TTHA0802/YceI-like_sf"/>
</dbReference>
<reference evidence="2 3" key="1">
    <citation type="submission" date="2016-10" db="EMBL/GenBank/DDBJ databases">
        <authorList>
            <person name="Varghese N."/>
            <person name="Submissions S."/>
        </authorList>
    </citation>
    <scope>NUCLEOTIDE SEQUENCE [LARGE SCALE GENOMIC DNA]</scope>
    <source>
        <strain evidence="2 3">DSM 25353</strain>
    </source>
</reference>
<dbReference type="Gene3D" id="2.40.128.110">
    <property type="entry name" value="Lipid/polyisoprenoid-binding, YceI-like"/>
    <property type="match status" value="1"/>
</dbReference>
<evidence type="ECO:0000313" key="3">
    <source>
        <dbReference type="Proteomes" id="UP000198711"/>
    </source>
</evidence>
<protein>
    <submittedName>
        <fullName evidence="2">Polyisoprenoid-binding protein YceI</fullName>
    </submittedName>
</protein>